<dbReference type="Gene3D" id="1.10.287.80">
    <property type="entry name" value="ATP synthase, gamma subunit, helix hairpin domain"/>
    <property type="match status" value="2"/>
</dbReference>
<evidence type="ECO:0000256" key="7">
    <source>
        <dbReference type="ARBA" id="ARBA00023196"/>
    </source>
</evidence>
<dbReference type="SUPFAM" id="SSF52943">
    <property type="entry name" value="ATP synthase (F1-ATPase), gamma subunit"/>
    <property type="match status" value="1"/>
</dbReference>
<dbReference type="NCBIfam" id="NF004145">
    <property type="entry name" value="PRK05621.1-2"/>
    <property type="match status" value="1"/>
</dbReference>
<dbReference type="InterPro" id="IPR023632">
    <property type="entry name" value="ATP_synth_F1_gsu_CS"/>
</dbReference>
<sequence>MLRRRIKSVQSTKKITRAMELIAATRVVKAQQRAAAAKPYSRQITQVIENLAAGGTEVHHPLLREATDVRRVGFIAITSDRGLAGAYNSSVIRATEREVMAHELEGHDYSLVLIGKKAEGYFRFRNYRVDASFVGISDTPKYEDARAVAAKITELFVSGHVDIVKLIYTEFFSVGVQKVTVRRFLPLESVAVVGAEGQGDKHAAAAAEFEPSPEAVLEALLPRYVEARLFGALLESAASEHASRQRAMKSATDNAEELRIKLSRQMNRARQESITTEIMEIVGGAEAMRSGDESGIPGAVYIDAMLDPVTWPAQSGLAAASRFDELQSLQDELAGGRDAAADN</sequence>
<organism evidence="9">
    <name type="scientific">freshwater metagenome</name>
    <dbReference type="NCBI Taxonomy" id="449393"/>
    <lineage>
        <taxon>unclassified sequences</taxon>
        <taxon>metagenomes</taxon>
        <taxon>ecological metagenomes</taxon>
    </lineage>
</organism>
<dbReference type="Gene3D" id="3.40.1380.10">
    <property type="match status" value="1"/>
</dbReference>
<dbReference type="EMBL" id="CAEZYR010000010">
    <property type="protein sequence ID" value="CAB4730819.1"/>
    <property type="molecule type" value="Genomic_DNA"/>
</dbReference>
<dbReference type="InterPro" id="IPR000131">
    <property type="entry name" value="ATP_synth_F1_gsu"/>
</dbReference>
<evidence type="ECO:0000256" key="5">
    <source>
        <dbReference type="ARBA" id="ARBA00023065"/>
    </source>
</evidence>
<evidence type="ECO:0000313" key="10">
    <source>
        <dbReference type="EMBL" id="CAB4896336.1"/>
    </source>
</evidence>
<proteinExistence type="inferred from homology"/>
<dbReference type="AlphaFoldDB" id="A0A6J6S8P6"/>
<dbReference type="GO" id="GO:0046933">
    <property type="term" value="F:proton-transporting ATP synthase activity, rotational mechanism"/>
    <property type="evidence" value="ECO:0007669"/>
    <property type="project" value="InterPro"/>
</dbReference>
<gene>
    <name evidence="9" type="ORF">UFOPK2754_00467</name>
    <name evidence="10" type="ORF">UFOPK3543_00603</name>
</gene>
<evidence type="ECO:0000256" key="6">
    <source>
        <dbReference type="ARBA" id="ARBA00023136"/>
    </source>
</evidence>
<dbReference type="Pfam" id="PF00231">
    <property type="entry name" value="ATP-synt"/>
    <property type="match status" value="1"/>
</dbReference>
<evidence type="ECO:0000256" key="4">
    <source>
        <dbReference type="ARBA" id="ARBA00022781"/>
    </source>
</evidence>
<dbReference type="PANTHER" id="PTHR11693">
    <property type="entry name" value="ATP SYNTHASE GAMMA CHAIN"/>
    <property type="match status" value="1"/>
</dbReference>
<dbReference type="CDD" id="cd12151">
    <property type="entry name" value="F1-ATPase_gamma"/>
    <property type="match status" value="1"/>
</dbReference>
<evidence type="ECO:0000256" key="8">
    <source>
        <dbReference type="ARBA" id="ARBA00023310"/>
    </source>
</evidence>
<evidence type="ECO:0000313" key="9">
    <source>
        <dbReference type="EMBL" id="CAB4730819.1"/>
    </source>
</evidence>
<keyword evidence="4" id="KW-0375">Hydrogen ion transport</keyword>
<protein>
    <submittedName>
        <fullName evidence="9">Unannotated protein</fullName>
    </submittedName>
</protein>
<dbReference type="GO" id="GO:0045259">
    <property type="term" value="C:proton-transporting ATP synthase complex"/>
    <property type="evidence" value="ECO:0007669"/>
    <property type="project" value="UniProtKB-KW"/>
</dbReference>
<dbReference type="NCBIfam" id="TIGR01146">
    <property type="entry name" value="ATPsyn_F1gamma"/>
    <property type="match status" value="1"/>
</dbReference>
<comment type="similarity">
    <text evidence="2">Belongs to the ATPase gamma chain family.</text>
</comment>
<evidence type="ECO:0000256" key="2">
    <source>
        <dbReference type="ARBA" id="ARBA00007681"/>
    </source>
</evidence>
<evidence type="ECO:0000256" key="1">
    <source>
        <dbReference type="ARBA" id="ARBA00004170"/>
    </source>
</evidence>
<dbReference type="HAMAP" id="MF_00815">
    <property type="entry name" value="ATP_synth_gamma_bact"/>
    <property type="match status" value="1"/>
</dbReference>
<dbReference type="InterPro" id="IPR035968">
    <property type="entry name" value="ATP_synth_F1_ATPase_gsu"/>
</dbReference>
<dbReference type="PROSITE" id="PS00153">
    <property type="entry name" value="ATPASE_GAMMA"/>
    <property type="match status" value="1"/>
</dbReference>
<reference evidence="9" key="1">
    <citation type="submission" date="2020-05" db="EMBL/GenBank/DDBJ databases">
        <authorList>
            <person name="Chiriac C."/>
            <person name="Salcher M."/>
            <person name="Ghai R."/>
            <person name="Kavagutti S V."/>
        </authorList>
    </citation>
    <scope>NUCLEOTIDE SEQUENCE</scope>
</reference>
<keyword evidence="5" id="KW-0406">Ion transport</keyword>
<name>A0A6J6S8P6_9ZZZZ</name>
<dbReference type="PRINTS" id="PR00126">
    <property type="entry name" value="ATPASEGAMMA"/>
</dbReference>
<dbReference type="EMBL" id="CAFBMH010000014">
    <property type="protein sequence ID" value="CAB4896336.1"/>
    <property type="molecule type" value="Genomic_DNA"/>
</dbReference>
<comment type="subcellular location">
    <subcellularLocation>
        <location evidence="1">Membrane</location>
        <topology evidence="1">Peripheral membrane protein</topology>
    </subcellularLocation>
</comment>
<evidence type="ECO:0000256" key="3">
    <source>
        <dbReference type="ARBA" id="ARBA00022448"/>
    </source>
</evidence>
<accession>A0A6J6S8P6</accession>
<dbReference type="PANTHER" id="PTHR11693:SF22">
    <property type="entry name" value="ATP SYNTHASE SUBUNIT GAMMA, MITOCHONDRIAL"/>
    <property type="match status" value="1"/>
</dbReference>
<keyword evidence="3" id="KW-0813">Transport</keyword>
<keyword evidence="7" id="KW-0139">CF(1)</keyword>
<keyword evidence="6" id="KW-0472">Membrane</keyword>
<keyword evidence="8" id="KW-0066">ATP synthesis</keyword>